<proteinExistence type="predicted"/>
<dbReference type="HOGENOM" id="CLU_1842130_0_0_9"/>
<organism evidence="1 2">
    <name type="scientific">Faecalibacterium duncaniae (strain DSM 17677 / JCM 31915 / A2-165)</name>
    <name type="common">Faecalibacterium prausnitzii</name>
    <dbReference type="NCBI Taxonomy" id="411483"/>
    <lineage>
        <taxon>Bacteria</taxon>
        <taxon>Bacillati</taxon>
        <taxon>Bacillota</taxon>
        <taxon>Clostridia</taxon>
        <taxon>Eubacteriales</taxon>
        <taxon>Oscillospiraceae</taxon>
        <taxon>Faecalibacterium</taxon>
    </lineage>
</organism>
<dbReference type="STRING" id="411483.FAEPRAA2165_01296"/>
<reference evidence="1" key="1">
    <citation type="submission" date="2009-08" db="EMBL/GenBank/DDBJ databases">
        <authorList>
            <person name="Weinstock G."/>
            <person name="Sodergren E."/>
            <person name="Clifton S."/>
            <person name="Fulton L."/>
            <person name="Fulton B."/>
            <person name="Courtney L."/>
            <person name="Fronick C."/>
            <person name="Harrison M."/>
            <person name="Strong C."/>
            <person name="Farmer C."/>
            <person name="Delahaunty K."/>
            <person name="Markovic C."/>
            <person name="Hall O."/>
            <person name="Minx P."/>
            <person name="Tomlinson C."/>
            <person name="Mitreva M."/>
            <person name="Nelson J."/>
            <person name="Hou S."/>
            <person name="Wollam A."/>
            <person name="Pepin K.H."/>
            <person name="Johnson M."/>
            <person name="Bhonagiri V."/>
            <person name="Nash W.E."/>
            <person name="Warren W."/>
            <person name="Chinwalla A."/>
            <person name="Mardis E.R."/>
            <person name="Wilson R.K."/>
        </authorList>
    </citation>
    <scope>NUCLEOTIDE SEQUENCE [LARGE SCALE GENOMIC DNA]</scope>
    <source>
        <strain evidence="1">A2-165</strain>
    </source>
</reference>
<protein>
    <submittedName>
        <fullName evidence="1">Uncharacterized protein</fullName>
    </submittedName>
</protein>
<dbReference type="AlphaFoldDB" id="C7H4T1"/>
<comment type="caution">
    <text evidence="1">The sequence shown here is derived from an EMBL/GenBank/DDBJ whole genome shotgun (WGS) entry which is preliminary data.</text>
</comment>
<gene>
    <name evidence="1" type="ORF">FAEPRAA2165_01296</name>
</gene>
<accession>C7H4T1</accession>
<dbReference type="EMBL" id="ACOP02000034">
    <property type="protein sequence ID" value="EEU97071.1"/>
    <property type="molecule type" value="Genomic_DNA"/>
</dbReference>
<evidence type="ECO:0000313" key="1">
    <source>
        <dbReference type="EMBL" id="EEU97071.1"/>
    </source>
</evidence>
<evidence type="ECO:0000313" key="2">
    <source>
        <dbReference type="Proteomes" id="UP000004619"/>
    </source>
</evidence>
<keyword evidence="2" id="KW-1185">Reference proteome</keyword>
<name>C7H4T1_FAED2</name>
<dbReference type="eggNOG" id="COG1002">
    <property type="taxonomic scope" value="Bacteria"/>
</dbReference>
<sequence>MTNAEKREAARQLIQKWHNKGREDEDDRSYWLDILQRLLGCADATDRIEFQKKVSLTETQKESMPISLKQKSLLNRSQKAFLWTRRSRSPVEPNSLLTNRPNATMIICQLLRKQSGSSLPIFRNCGFTIWIPAFLKIML</sequence>
<dbReference type="Proteomes" id="UP000004619">
    <property type="component" value="Unassembled WGS sequence"/>
</dbReference>